<dbReference type="InterPro" id="IPR001967">
    <property type="entry name" value="Peptidase_S11_N"/>
</dbReference>
<accession>A0A485M246</accession>
<evidence type="ECO:0000313" key="3">
    <source>
        <dbReference type="EMBL" id="VFU15871.1"/>
    </source>
</evidence>
<dbReference type="SUPFAM" id="SSF56601">
    <property type="entry name" value="beta-lactamase/transpeptidase-like"/>
    <property type="match status" value="2"/>
</dbReference>
<feature type="compositionally biased region" description="Basic and acidic residues" evidence="1">
    <location>
        <begin position="50"/>
        <end position="59"/>
    </location>
</feature>
<dbReference type="Gene3D" id="3.40.710.10">
    <property type="entry name" value="DD-peptidase/beta-lactamase superfamily"/>
    <property type="match status" value="2"/>
</dbReference>
<dbReference type="AlphaFoldDB" id="A0A485M246"/>
<reference evidence="3" key="1">
    <citation type="submission" date="2019-03" db="EMBL/GenBank/DDBJ databases">
        <authorList>
            <person name="Hao L."/>
        </authorList>
    </citation>
    <scope>NUCLEOTIDE SEQUENCE</scope>
</reference>
<evidence type="ECO:0000256" key="1">
    <source>
        <dbReference type="SAM" id="MobiDB-lite"/>
    </source>
</evidence>
<feature type="domain" description="Peptidase S11 D-alanyl-D-alanine carboxypeptidase A N-terminal" evidence="2">
    <location>
        <begin position="258"/>
        <end position="337"/>
    </location>
</feature>
<dbReference type="PANTHER" id="PTHR21581:SF33">
    <property type="entry name" value="D-ALANYL-D-ALANINE CARBOXYPEPTIDASE DACB"/>
    <property type="match status" value="1"/>
</dbReference>
<dbReference type="Pfam" id="PF00768">
    <property type="entry name" value="Peptidase_S11"/>
    <property type="match status" value="2"/>
</dbReference>
<organism evidence="3">
    <name type="scientific">anaerobic digester metagenome</name>
    <dbReference type="NCBI Taxonomy" id="1263854"/>
    <lineage>
        <taxon>unclassified sequences</taxon>
        <taxon>metagenomes</taxon>
        <taxon>ecological metagenomes</taxon>
    </lineage>
</organism>
<dbReference type="EMBL" id="CAADRN010000245">
    <property type="protein sequence ID" value="VFU15871.1"/>
    <property type="molecule type" value="Genomic_DNA"/>
</dbReference>
<feature type="region of interest" description="Disordered" evidence="1">
    <location>
        <begin position="42"/>
        <end position="63"/>
    </location>
</feature>
<dbReference type="PANTHER" id="PTHR21581">
    <property type="entry name" value="D-ALANYL-D-ALANINE CARBOXYPEPTIDASE"/>
    <property type="match status" value="1"/>
</dbReference>
<name>A0A485M246_9ZZZZ</name>
<dbReference type="GO" id="GO:0009002">
    <property type="term" value="F:serine-type D-Ala-D-Ala carboxypeptidase activity"/>
    <property type="evidence" value="ECO:0007669"/>
    <property type="project" value="InterPro"/>
</dbReference>
<protein>
    <recommendedName>
        <fullName evidence="2">Peptidase S11 D-alanyl-D-alanine carboxypeptidase A N-terminal domain-containing protein</fullName>
    </recommendedName>
</protein>
<sequence length="348" mass="38872">MPNSRRKYEEEFNKHAVRLSCSNERSFKATAEIPGINDMLHRRQNQYRPDGGKTKKANNEQETPNISAELVKNIFIEEMNKKAKQIGMTNSNFIEPAGFPSTIEHTMSTRDMVKMVIHASGYKVLAGIWHKKSYKFKIEGNNPREITIKTTVTLPIIENDYYIFGGKTGEIWGTNEIDGYHMVLITNAPDDGRFVVALRGASTAKERCNDLKTSLDNAKLLLNNPNETVDDIASDSVSVCLMPLPNPFSSGQYEIPLIYSKNADKPGHPASVTKVMTAITALDYMTNLDKTIVIQDSDITFGMGNYFNVGDIITFRDALYSMMLPSSNTCATAVARTAGETIYQKIKE</sequence>
<dbReference type="GO" id="GO:0006508">
    <property type="term" value="P:proteolysis"/>
    <property type="evidence" value="ECO:0007669"/>
    <property type="project" value="InterPro"/>
</dbReference>
<evidence type="ECO:0000259" key="2">
    <source>
        <dbReference type="Pfam" id="PF00768"/>
    </source>
</evidence>
<gene>
    <name evidence="3" type="ORF">SCFA_3190005</name>
</gene>
<feature type="domain" description="Peptidase S11 D-alanyl-D-alanine carboxypeptidase A N-terminal" evidence="2">
    <location>
        <begin position="73"/>
        <end position="170"/>
    </location>
</feature>
<proteinExistence type="predicted"/>
<dbReference type="InterPro" id="IPR012338">
    <property type="entry name" value="Beta-lactam/transpept-like"/>
</dbReference>